<evidence type="ECO:0000313" key="5">
    <source>
        <dbReference type="Proteomes" id="UP001054252"/>
    </source>
</evidence>
<dbReference type="InterPro" id="IPR029030">
    <property type="entry name" value="Caspase-like_dom_sf"/>
</dbReference>
<comment type="similarity">
    <text evidence="1">Belongs to the peptidase C14B family.</text>
</comment>
<feature type="compositionally biased region" description="Polar residues" evidence="2">
    <location>
        <begin position="1"/>
        <end position="15"/>
    </location>
</feature>
<protein>
    <recommendedName>
        <fullName evidence="3">Peptidase C14 caspase domain-containing protein</fullName>
    </recommendedName>
</protein>
<feature type="compositionally biased region" description="Low complexity" evidence="2">
    <location>
        <begin position="16"/>
        <end position="33"/>
    </location>
</feature>
<reference evidence="4 5" key="1">
    <citation type="journal article" date="2021" name="Commun. Biol.">
        <title>The genome of Shorea leprosula (Dipterocarpaceae) highlights the ecological relevance of drought in aseasonal tropical rainforests.</title>
        <authorList>
            <person name="Ng K.K.S."/>
            <person name="Kobayashi M.J."/>
            <person name="Fawcett J.A."/>
            <person name="Hatakeyama M."/>
            <person name="Paape T."/>
            <person name="Ng C.H."/>
            <person name="Ang C.C."/>
            <person name="Tnah L.H."/>
            <person name="Lee C.T."/>
            <person name="Nishiyama T."/>
            <person name="Sese J."/>
            <person name="O'Brien M.J."/>
            <person name="Copetti D."/>
            <person name="Mohd Noor M.I."/>
            <person name="Ong R.C."/>
            <person name="Putra M."/>
            <person name="Sireger I.Z."/>
            <person name="Indrioko S."/>
            <person name="Kosugi Y."/>
            <person name="Izuno A."/>
            <person name="Isagi Y."/>
            <person name="Lee S.L."/>
            <person name="Shimizu K.K."/>
        </authorList>
    </citation>
    <scope>NUCLEOTIDE SEQUENCE [LARGE SCALE GENOMIC DNA]</scope>
    <source>
        <strain evidence="4">214</strain>
    </source>
</reference>
<dbReference type="GO" id="GO:0006508">
    <property type="term" value="P:proteolysis"/>
    <property type="evidence" value="ECO:0007669"/>
    <property type="project" value="InterPro"/>
</dbReference>
<gene>
    <name evidence="4" type="ORF">SLEP1_g11054</name>
</gene>
<feature type="region of interest" description="Disordered" evidence="2">
    <location>
        <begin position="1"/>
        <end position="33"/>
    </location>
</feature>
<feature type="domain" description="Peptidase C14 caspase" evidence="3">
    <location>
        <begin position="37"/>
        <end position="301"/>
    </location>
</feature>
<name>A0AAV5IK35_9ROSI</name>
<keyword evidence="5" id="KW-1185">Reference proteome</keyword>
<dbReference type="InterPro" id="IPR011600">
    <property type="entry name" value="Pept_C14_caspase"/>
</dbReference>
<accession>A0AAV5IK35</accession>
<evidence type="ECO:0000256" key="1">
    <source>
        <dbReference type="ARBA" id="ARBA00009005"/>
    </source>
</evidence>
<dbReference type="EMBL" id="BPVZ01000012">
    <property type="protein sequence ID" value="GKU97994.1"/>
    <property type="molecule type" value="Genomic_DNA"/>
</dbReference>
<dbReference type="InterPro" id="IPR050452">
    <property type="entry name" value="Metacaspase"/>
</dbReference>
<comment type="caution">
    <text evidence="4">The sequence shown here is derived from an EMBL/GenBank/DDBJ whole genome shotgun (WGS) entry which is preliminary data.</text>
</comment>
<evidence type="ECO:0000256" key="2">
    <source>
        <dbReference type="SAM" id="MobiDB-lite"/>
    </source>
</evidence>
<dbReference type="GO" id="GO:0005737">
    <property type="term" value="C:cytoplasm"/>
    <property type="evidence" value="ECO:0007669"/>
    <property type="project" value="TreeGrafter"/>
</dbReference>
<dbReference type="AlphaFoldDB" id="A0AAV5IK35"/>
<evidence type="ECO:0000313" key="4">
    <source>
        <dbReference type="EMBL" id="GKU97994.1"/>
    </source>
</evidence>
<evidence type="ECO:0000259" key="3">
    <source>
        <dbReference type="Pfam" id="PF00656"/>
    </source>
</evidence>
<dbReference type="Gene3D" id="3.40.50.12660">
    <property type="match status" value="1"/>
</dbReference>
<dbReference type="PANTHER" id="PTHR48104:SF2">
    <property type="entry name" value="METACASPASE-1-LIKE ISOFORM X1"/>
    <property type="match status" value="1"/>
</dbReference>
<organism evidence="4 5">
    <name type="scientific">Rubroshorea leprosula</name>
    <dbReference type="NCBI Taxonomy" id="152421"/>
    <lineage>
        <taxon>Eukaryota</taxon>
        <taxon>Viridiplantae</taxon>
        <taxon>Streptophyta</taxon>
        <taxon>Embryophyta</taxon>
        <taxon>Tracheophyta</taxon>
        <taxon>Spermatophyta</taxon>
        <taxon>Magnoliopsida</taxon>
        <taxon>eudicotyledons</taxon>
        <taxon>Gunneridae</taxon>
        <taxon>Pentapetalae</taxon>
        <taxon>rosids</taxon>
        <taxon>malvids</taxon>
        <taxon>Malvales</taxon>
        <taxon>Dipterocarpaceae</taxon>
        <taxon>Rubroshorea</taxon>
    </lineage>
</organism>
<proteinExistence type="inferred from homology"/>
<dbReference type="GO" id="GO:0004197">
    <property type="term" value="F:cysteine-type endopeptidase activity"/>
    <property type="evidence" value="ECO:0007669"/>
    <property type="project" value="InterPro"/>
</dbReference>
<dbReference type="Proteomes" id="UP001054252">
    <property type="component" value="Unassembled WGS sequence"/>
</dbReference>
<dbReference type="SUPFAM" id="SSF52129">
    <property type="entry name" value="Caspase-like"/>
    <property type="match status" value="1"/>
</dbReference>
<sequence>MGNSSSQQPTDLSHFSTSTSSSSTSTSTSTISSQRGRKKALLCGITYHNTKYKLKGTVNDAKNIRKFLINYFNFLPENILMLTEEAEEPDLIPTKCNIERCLSWLVHDCQDGDSLVFFYSGHGLRQPDFDSDELDGFDETICPVDFEKEGMIVDNYINATIVRPLKEGVILHAIIDACHSGTVLDLEYIYTREFERWDSNKPPSGVYKGTSGGLAICISACEDDQMASDTNAFESKMNGALTYLLIEVVRNSEFIITYGKLINEIFRRIEEVNQQGCCNTVKILRKLCMCNITQKPLLSSSEVFDVFAKTFTL</sequence>
<dbReference type="PANTHER" id="PTHR48104">
    <property type="entry name" value="METACASPASE-4"/>
    <property type="match status" value="1"/>
</dbReference>
<dbReference type="Pfam" id="PF00656">
    <property type="entry name" value="Peptidase_C14"/>
    <property type="match status" value="1"/>
</dbReference>